<dbReference type="InterPro" id="IPR010713">
    <property type="entry name" value="XET_C"/>
</dbReference>
<keyword evidence="5" id="KW-0052">Apoplast</keyword>
<dbReference type="SUPFAM" id="SSF49899">
    <property type="entry name" value="Concanavalin A-like lectins/glucanases"/>
    <property type="match status" value="1"/>
</dbReference>
<proteinExistence type="inferred from homology"/>
<dbReference type="GO" id="GO:0016762">
    <property type="term" value="F:xyloglucan:xyloglucosyl transferase activity"/>
    <property type="evidence" value="ECO:0007669"/>
    <property type="project" value="UniProtKB-EC"/>
</dbReference>
<dbReference type="PANTHER" id="PTHR31062">
    <property type="entry name" value="XYLOGLUCAN ENDOTRANSGLUCOSYLASE/HYDROLASE PROTEIN 8-RELATED"/>
    <property type="match status" value="1"/>
</dbReference>
<keyword evidence="8" id="KW-1185">Reference proteome</keyword>
<keyword evidence="2 5" id="KW-0378">Hydrolase</keyword>
<comment type="subcellular location">
    <subcellularLocation>
        <location evidence="5">Secreted</location>
        <location evidence="5">Cell wall</location>
    </subcellularLocation>
    <subcellularLocation>
        <location evidence="5">Secreted</location>
        <location evidence="5">Extracellular space</location>
        <location evidence="5">Apoplast</location>
    </subcellularLocation>
</comment>
<dbReference type="FunFam" id="2.60.120.200:FF:000025">
    <property type="entry name" value="Xyloglucan endotransglucosylase/hydrolase"/>
    <property type="match status" value="1"/>
</dbReference>
<keyword evidence="3" id="KW-1015">Disulfide bond</keyword>
<dbReference type="Gene3D" id="2.60.120.200">
    <property type="match status" value="1"/>
</dbReference>
<gene>
    <name evidence="7" type="ORF">NCGR_LOCUS5400</name>
</gene>
<comment type="caution">
    <text evidence="7">The sequence shown here is derived from an EMBL/GenBank/DDBJ whole genome shotgun (WGS) entry which is preliminary data.</text>
</comment>
<evidence type="ECO:0000313" key="8">
    <source>
        <dbReference type="Proteomes" id="UP000604825"/>
    </source>
</evidence>
<evidence type="ECO:0000313" key="7">
    <source>
        <dbReference type="EMBL" id="CAD6209160.1"/>
    </source>
</evidence>
<organism evidence="7 8">
    <name type="scientific">Miscanthus lutarioriparius</name>
    <dbReference type="NCBI Taxonomy" id="422564"/>
    <lineage>
        <taxon>Eukaryota</taxon>
        <taxon>Viridiplantae</taxon>
        <taxon>Streptophyta</taxon>
        <taxon>Embryophyta</taxon>
        <taxon>Tracheophyta</taxon>
        <taxon>Spermatophyta</taxon>
        <taxon>Magnoliopsida</taxon>
        <taxon>Liliopsida</taxon>
        <taxon>Poales</taxon>
        <taxon>Poaceae</taxon>
        <taxon>PACMAD clade</taxon>
        <taxon>Panicoideae</taxon>
        <taxon>Andropogonodae</taxon>
        <taxon>Andropogoneae</taxon>
        <taxon>Saccharinae</taxon>
        <taxon>Miscanthus</taxon>
    </lineage>
</organism>
<keyword evidence="5" id="KW-0134">Cell wall</keyword>
<protein>
    <recommendedName>
        <fullName evidence="5">Xyloglucan endotransglucosylase/hydrolase</fullName>
        <ecNumber evidence="5">2.4.1.207</ecNumber>
    </recommendedName>
</protein>
<dbReference type="GO" id="GO:0044042">
    <property type="term" value="P:glucan metabolic process"/>
    <property type="evidence" value="ECO:0007669"/>
    <property type="project" value="InterPro"/>
</dbReference>
<comment type="PTM">
    <text evidence="5">Contains at least one intrachain disulfide bond essential for its enzymatic activity.</text>
</comment>
<evidence type="ECO:0000259" key="6">
    <source>
        <dbReference type="PROSITE" id="PS51762"/>
    </source>
</evidence>
<comment type="function">
    <text evidence="5">Catalyzes xyloglucan endohydrolysis (XEH) and/or endotransglycosylation (XET). Cleaves and religates xyloglucan polymers, an essential constituent of the primary cell wall, and thereby participates in cell wall construction of growing tissues.</text>
</comment>
<dbReference type="InterPro" id="IPR000757">
    <property type="entry name" value="Beta-glucanase-like"/>
</dbReference>
<dbReference type="AlphaFoldDB" id="A0A811MQW5"/>
<dbReference type="OrthoDB" id="4781at2759"/>
<keyword evidence="4 5" id="KW-0326">Glycosidase</keyword>
<feature type="domain" description="GH16" evidence="6">
    <location>
        <begin position="66"/>
        <end position="283"/>
    </location>
</feature>
<keyword evidence="5" id="KW-0964">Secreted</keyword>
<evidence type="ECO:0000256" key="1">
    <source>
        <dbReference type="ARBA" id="ARBA00022679"/>
    </source>
</evidence>
<dbReference type="EMBL" id="CAJGYO010000002">
    <property type="protein sequence ID" value="CAD6209160.1"/>
    <property type="molecule type" value="Genomic_DNA"/>
</dbReference>
<dbReference type="Pfam" id="PF00722">
    <property type="entry name" value="Glyco_hydro_16"/>
    <property type="match status" value="1"/>
</dbReference>
<dbReference type="Pfam" id="PF06955">
    <property type="entry name" value="XET_C"/>
    <property type="match status" value="1"/>
</dbReference>
<evidence type="ECO:0000256" key="3">
    <source>
        <dbReference type="ARBA" id="ARBA00023157"/>
    </source>
</evidence>
<comment type="similarity">
    <text evidence="5">Belongs to the glycosyl hydrolase 16 family.</text>
</comment>
<dbReference type="EC" id="2.4.1.207" evidence="5"/>
<evidence type="ECO:0000256" key="2">
    <source>
        <dbReference type="ARBA" id="ARBA00022801"/>
    </source>
</evidence>
<evidence type="ECO:0000256" key="5">
    <source>
        <dbReference type="RuleBase" id="RU361120"/>
    </source>
</evidence>
<name>A0A811MQW5_9POAL</name>
<dbReference type="GO" id="GO:0004553">
    <property type="term" value="F:hydrolase activity, hydrolyzing O-glycosyl compounds"/>
    <property type="evidence" value="ECO:0007669"/>
    <property type="project" value="InterPro"/>
</dbReference>
<evidence type="ECO:0000256" key="4">
    <source>
        <dbReference type="ARBA" id="ARBA00023295"/>
    </source>
</evidence>
<reference evidence="7" key="1">
    <citation type="submission" date="2020-10" db="EMBL/GenBank/DDBJ databases">
        <authorList>
            <person name="Han B."/>
            <person name="Lu T."/>
            <person name="Zhao Q."/>
            <person name="Huang X."/>
            <person name="Zhao Y."/>
        </authorList>
    </citation>
    <scope>NUCLEOTIDE SEQUENCE</scope>
</reference>
<dbReference type="InterPro" id="IPR044791">
    <property type="entry name" value="Beta-glucanase/XTH"/>
</dbReference>
<dbReference type="GO" id="GO:0048046">
    <property type="term" value="C:apoplast"/>
    <property type="evidence" value="ECO:0007669"/>
    <property type="project" value="UniProtKB-SubCell"/>
</dbReference>
<keyword evidence="1 5" id="KW-0808">Transferase</keyword>
<dbReference type="PROSITE" id="PS51762">
    <property type="entry name" value="GH16_2"/>
    <property type="match status" value="1"/>
</dbReference>
<sequence>MQEMDRKQHNDLSCILLSACVTACKAAALACEMMSEMGNLLARRQALPPAIAVAVVVLLLGHHPRALVQAQPSPGYFPSATVRSMAFSEDYDNLWGPQHQTLSQDKMALTLLMDRTSGSGFKSKRSYRNGYFGVSIKVQPGYTAGVNTAFYLSNNELYPGKHDEIDMELLGTVPGEPYTLQTNVYVRGTGDGARLVGREMRFHLWFDPAADFHHYAILWNPDEIVFLVDDVPVRRYAASATGAAAFPDREMWAYGSIWDASDWATDGGRYRADYSYQPFLAGFRGFRTAGCETAAPAGCRPVPASPAGAGLSVQQRDAMRWAQQRSMVYYYCQDYTKDHSLYPECSLAT</sequence>
<dbReference type="InterPro" id="IPR013320">
    <property type="entry name" value="ConA-like_dom_sf"/>
</dbReference>
<accession>A0A811MQW5</accession>
<dbReference type="GO" id="GO:0071555">
    <property type="term" value="P:cell wall organization"/>
    <property type="evidence" value="ECO:0007669"/>
    <property type="project" value="UniProtKB-KW"/>
</dbReference>
<dbReference type="Proteomes" id="UP000604825">
    <property type="component" value="Unassembled WGS sequence"/>
</dbReference>
<keyword evidence="5" id="KW-0961">Cell wall biogenesis/degradation</keyword>